<evidence type="ECO:0000256" key="1">
    <source>
        <dbReference type="SAM" id="MobiDB-lite"/>
    </source>
</evidence>
<evidence type="ECO:0000313" key="3">
    <source>
        <dbReference type="WBParaSite" id="SMUV_0000301801-mRNA-1"/>
    </source>
</evidence>
<reference evidence="3" key="1">
    <citation type="submission" date="2017-02" db="UniProtKB">
        <authorList>
            <consortium name="WormBaseParasite"/>
        </authorList>
    </citation>
    <scope>IDENTIFICATION</scope>
</reference>
<dbReference type="AlphaFoldDB" id="A0A0N5AFG5"/>
<evidence type="ECO:0000313" key="2">
    <source>
        <dbReference type="Proteomes" id="UP000046393"/>
    </source>
</evidence>
<sequence>MVNLPQSSESVGGGSGGDGALIHKHPKTDTYIADCKARIMDTLGPLIYQQCDYARKFASSGDCSKPFSALVSKHMGAAVSFIHYHKQTITKQ</sequence>
<accession>A0A0N5AFG5</accession>
<proteinExistence type="predicted"/>
<protein>
    <submittedName>
        <fullName evidence="3">Uncharacterized protein</fullName>
    </submittedName>
</protein>
<dbReference type="WBParaSite" id="SMUV_0000301801-mRNA-1">
    <property type="protein sequence ID" value="SMUV_0000301801-mRNA-1"/>
    <property type="gene ID" value="SMUV_0000301801"/>
</dbReference>
<dbReference type="Proteomes" id="UP000046393">
    <property type="component" value="Unplaced"/>
</dbReference>
<feature type="region of interest" description="Disordered" evidence="1">
    <location>
        <begin position="1"/>
        <end position="22"/>
    </location>
</feature>
<organism evidence="2 3">
    <name type="scientific">Syphacia muris</name>
    <dbReference type="NCBI Taxonomy" id="451379"/>
    <lineage>
        <taxon>Eukaryota</taxon>
        <taxon>Metazoa</taxon>
        <taxon>Ecdysozoa</taxon>
        <taxon>Nematoda</taxon>
        <taxon>Chromadorea</taxon>
        <taxon>Rhabditida</taxon>
        <taxon>Spirurina</taxon>
        <taxon>Oxyuridomorpha</taxon>
        <taxon>Oxyuroidea</taxon>
        <taxon>Oxyuridae</taxon>
        <taxon>Syphacia</taxon>
    </lineage>
</organism>
<name>A0A0N5AFG5_9BILA</name>
<keyword evidence="2" id="KW-1185">Reference proteome</keyword>